<evidence type="ECO:0000256" key="2">
    <source>
        <dbReference type="ARBA" id="ARBA00022643"/>
    </source>
</evidence>
<dbReference type="InterPro" id="IPR023936">
    <property type="entry name" value="RutE-like"/>
</dbReference>
<dbReference type="InterPro" id="IPR050461">
    <property type="entry name" value="Nitroreductase_HadB/RutE"/>
</dbReference>
<dbReference type="SUPFAM" id="SSF55469">
    <property type="entry name" value="FMN-dependent nitroreductase-like"/>
    <property type="match status" value="1"/>
</dbReference>
<comment type="similarity">
    <text evidence="5">Belongs to the nitroreductase family. HadB/RutE subfamily.</text>
</comment>
<dbReference type="PANTHER" id="PTHR43543">
    <property type="entry name" value="MALONIC SEMIALDEHYDE REDUCTASE RUTE-RELATED"/>
    <property type="match status" value="1"/>
</dbReference>
<keyword evidence="2 5" id="KW-0288">FMN</keyword>
<dbReference type="InterPro" id="IPR000415">
    <property type="entry name" value="Nitroreductase-like"/>
</dbReference>
<dbReference type="InterPro" id="IPR029479">
    <property type="entry name" value="Nitroreductase"/>
</dbReference>
<dbReference type="AlphaFoldDB" id="A0AB39I2N2"/>
<accession>A0AB39I2N2</accession>
<dbReference type="HAMAP" id="MF_01204">
    <property type="entry name" value="Oxidoreductase_RutE_HadB"/>
    <property type="match status" value="1"/>
</dbReference>
<name>A0AB39I2N2_9PSED</name>
<dbReference type="GO" id="GO:0016491">
    <property type="term" value="F:oxidoreductase activity"/>
    <property type="evidence" value="ECO:0007669"/>
    <property type="project" value="UniProtKB-UniRule"/>
</dbReference>
<evidence type="ECO:0000259" key="6">
    <source>
        <dbReference type="Pfam" id="PF00881"/>
    </source>
</evidence>
<protein>
    <recommendedName>
        <fullName evidence="5">Putative NADH dehydrogenase/NAD(P)H nitroreductase AB4Y39_25375</fullName>
        <ecNumber evidence="5">1.-.-.-</ecNumber>
    </recommendedName>
</protein>
<evidence type="ECO:0000256" key="4">
    <source>
        <dbReference type="ARBA" id="ARBA00023002"/>
    </source>
</evidence>
<keyword evidence="4 5" id="KW-0560">Oxidoreductase</keyword>
<evidence type="ECO:0000256" key="3">
    <source>
        <dbReference type="ARBA" id="ARBA00022857"/>
    </source>
</evidence>
<organism evidence="7">
    <name type="scientific">Pseudomonas sp. Hg7Tf</name>
    <dbReference type="NCBI Taxonomy" id="3236988"/>
    <lineage>
        <taxon>Bacteria</taxon>
        <taxon>Pseudomonadati</taxon>
        <taxon>Pseudomonadota</taxon>
        <taxon>Gammaproteobacteria</taxon>
        <taxon>Pseudomonadales</taxon>
        <taxon>Pseudomonadaceae</taxon>
        <taxon>Pseudomonas</taxon>
    </lineage>
</organism>
<keyword evidence="5" id="KW-0520">NAD</keyword>
<evidence type="ECO:0000256" key="5">
    <source>
        <dbReference type="HAMAP-Rule" id="MF_01204"/>
    </source>
</evidence>
<keyword evidence="1 5" id="KW-0285">Flavoprotein</keyword>
<dbReference type="PANTHER" id="PTHR43543:SF1">
    <property type="entry name" value="MALONIC SEMIALDEHYDE REDUCTASE RUTE-RELATED"/>
    <property type="match status" value="1"/>
</dbReference>
<dbReference type="CDD" id="cd02148">
    <property type="entry name" value="RutE-like"/>
    <property type="match status" value="1"/>
</dbReference>
<reference evidence="7" key="1">
    <citation type="submission" date="2024-07" db="EMBL/GenBank/DDBJ databases">
        <title>Identification and characteristics of a novel species of coltsfoot's symbiotic bacteria.</title>
        <authorList>
            <person name="Juszczyk A."/>
            <person name="Jasielczuk I."/>
            <person name="Gurgul A."/>
            <person name="Rogala M."/>
            <person name="Kowalczyk A."/>
            <person name="Szmatola T."/>
            <person name="Kosecka-Strojek M."/>
            <person name="Arent Z."/>
            <person name="Latowski D."/>
        </authorList>
    </citation>
    <scope>NUCLEOTIDE SEQUENCE</scope>
    <source>
        <strain evidence="7">Hg7Tf</strain>
    </source>
</reference>
<gene>
    <name evidence="7" type="ORF">AB4Y39_25375</name>
</gene>
<dbReference type="NCBIfam" id="NF003768">
    <property type="entry name" value="PRK05365.1"/>
    <property type="match status" value="1"/>
</dbReference>
<keyword evidence="3 5" id="KW-0521">NADP</keyword>
<dbReference type="EMBL" id="CP162607">
    <property type="protein sequence ID" value="XDK36985.1"/>
    <property type="molecule type" value="Genomic_DNA"/>
</dbReference>
<dbReference type="EC" id="1.-.-.-" evidence="5"/>
<dbReference type="Pfam" id="PF00881">
    <property type="entry name" value="Nitroreductase"/>
    <property type="match status" value="1"/>
</dbReference>
<evidence type="ECO:0000256" key="1">
    <source>
        <dbReference type="ARBA" id="ARBA00022630"/>
    </source>
</evidence>
<proteinExistence type="inferred from homology"/>
<feature type="domain" description="Nitroreductase" evidence="6">
    <location>
        <begin position="16"/>
        <end position="159"/>
    </location>
</feature>
<sequence length="206" mass="22921">MNDHLSDDGLDLLFRSARSHNAWRDQTVSDATLRALYDLVRWGPTSANSCPARILFLRSSEAKQRLLPALNPGNVEKTLQAPVTAVIGYDLDFHEQLPRLFPHNPGVRDWFAGQPQLIQTTAMRNSSLQGGYFILAARALGLDCGPLSGFDEAKVDQAFFSPQQQDGSFVSARVKTNFICNLGYGDHQQLFPRSPRLTFEEACVLL</sequence>
<dbReference type="RefSeq" id="WP_274071981.1">
    <property type="nucleotide sequence ID" value="NZ_CP162607.1"/>
</dbReference>
<dbReference type="Gene3D" id="3.40.109.10">
    <property type="entry name" value="NADH Oxidase"/>
    <property type="match status" value="1"/>
</dbReference>
<comment type="cofactor">
    <cofactor evidence="5">
        <name>FMN</name>
        <dbReference type="ChEBI" id="CHEBI:58210"/>
    </cofactor>
</comment>
<evidence type="ECO:0000313" key="7">
    <source>
        <dbReference type="EMBL" id="XDK36985.1"/>
    </source>
</evidence>